<sequence>MIKIPSFLLVILLLIPATGWAQHGFENTKVFDKSKASPKATLTDIDWIAGHWRGEAFGGITEEIWSPPLGNSMMCSFKLVMDGEVQFYEIVTISEVEETLVLKLKHFHGDLKGWEEKDETVNFKLVEIQENHVYFDEFTFERISDDEMIIYVVADIDGHKDEIAFPYKRFQ</sequence>
<keyword evidence="3" id="KW-1185">Reference proteome</keyword>
<evidence type="ECO:0000313" key="3">
    <source>
        <dbReference type="Proteomes" id="UP000239800"/>
    </source>
</evidence>
<dbReference type="InterPro" id="IPR046232">
    <property type="entry name" value="DUF6265"/>
</dbReference>
<comment type="caution">
    <text evidence="2">The sequence shown here is derived from an EMBL/GenBank/DDBJ whole genome shotgun (WGS) entry which is preliminary data.</text>
</comment>
<evidence type="ECO:0000259" key="1">
    <source>
        <dbReference type="Pfam" id="PF19780"/>
    </source>
</evidence>
<organism evidence="2 3">
    <name type="scientific">Aureitalea marina</name>
    <dbReference type="NCBI Taxonomy" id="930804"/>
    <lineage>
        <taxon>Bacteria</taxon>
        <taxon>Pseudomonadati</taxon>
        <taxon>Bacteroidota</taxon>
        <taxon>Flavobacteriia</taxon>
        <taxon>Flavobacteriales</taxon>
        <taxon>Flavobacteriaceae</taxon>
        <taxon>Aureitalea</taxon>
    </lineage>
</organism>
<dbReference type="Proteomes" id="UP000239800">
    <property type="component" value="Unassembled WGS sequence"/>
</dbReference>
<protein>
    <recommendedName>
        <fullName evidence="1">DUF6265 domain-containing protein</fullName>
    </recommendedName>
</protein>
<reference evidence="2 3" key="1">
    <citation type="submission" date="2016-11" db="EMBL/GenBank/DDBJ databases">
        <title>Trade-off between light-utilization and light-protection in marine flavobacteria.</title>
        <authorList>
            <person name="Kumagai Y."/>
        </authorList>
    </citation>
    <scope>NUCLEOTIDE SEQUENCE [LARGE SCALE GENOMIC DNA]</scope>
    <source>
        <strain evidence="2 3">NBRC 107741</strain>
    </source>
</reference>
<gene>
    <name evidence="2" type="ORF">BST85_11125</name>
</gene>
<feature type="domain" description="DUF6265" evidence="1">
    <location>
        <begin position="46"/>
        <end position="152"/>
    </location>
</feature>
<accession>A0A2S7KRZ9</accession>
<dbReference type="Pfam" id="PF19780">
    <property type="entry name" value="DUF6265"/>
    <property type="match status" value="1"/>
</dbReference>
<dbReference type="EMBL" id="MQUB01000001">
    <property type="protein sequence ID" value="PQB05377.1"/>
    <property type="molecule type" value="Genomic_DNA"/>
</dbReference>
<dbReference type="RefSeq" id="WP_219842121.1">
    <property type="nucleotide sequence ID" value="NZ_MQUB01000001.1"/>
</dbReference>
<dbReference type="AlphaFoldDB" id="A0A2S7KRZ9"/>
<proteinExistence type="predicted"/>
<name>A0A2S7KRZ9_9FLAO</name>
<evidence type="ECO:0000313" key="2">
    <source>
        <dbReference type="EMBL" id="PQB05377.1"/>
    </source>
</evidence>